<reference evidence="2 3" key="1">
    <citation type="submission" date="2018-11" db="EMBL/GenBank/DDBJ databases">
        <title>Clostridium sp. nov., a member of the family Erysipelotrichaceae isolated from pig faeces.</title>
        <authorList>
            <person name="Chang Y.-H."/>
        </authorList>
    </citation>
    <scope>NUCLEOTIDE SEQUENCE [LARGE SCALE GENOMIC DNA]</scope>
    <source>
        <strain evidence="2 3">YH-panp20</strain>
    </source>
</reference>
<dbReference type="Pfam" id="PF04174">
    <property type="entry name" value="CP_ATPgrasp_1"/>
    <property type="match status" value="1"/>
</dbReference>
<accession>A0A3N0I2L3</accession>
<name>A0A3N0I2L3_9FIRM</name>
<feature type="domain" description="Circularly permuted ATPgrasp" evidence="1">
    <location>
        <begin position="104"/>
        <end position="363"/>
    </location>
</feature>
<proteinExistence type="predicted"/>
<sequence>MAIDQQYKEYIEKHFLESKKSAFQIENAILESELNAGGQNYTHTLHIPKIFTQEDKQRFQDIVDRTYRIFEKVIQAYKKDEKIRSLFPFSKQLENFILLPNRYDVSIPICRIDIFYDEKTKDFRFCEFNTDGTSAMHENAKLAALLSLNNVYQQDSHTYEQMELEDHWVDAFLSLADENVPDHPMVAIVDFLENAYLNELYVFQQIFKRHGCQCEVLDIRDLAFDGKHLRSIYTNRKIDMVYRRAVTSDIADRCAGLDFLEAVKQQAITLIGGFQTQIIHNKQINQVLRHPWMQAYLTDEENAFMDAHLPKTYDLNQKLPIDIQNKDQWIIKPKDSYGAQGVWAGVDLSQAQWLEQVQRCMNRNYLVQEYIQPYRSPNIDLVRDDVFKSFTNMTGLYVYNGQFAGVYSRCSDGGVISTQYNERSIPTLFVL</sequence>
<dbReference type="SUPFAM" id="SSF56059">
    <property type="entry name" value="Glutathione synthetase ATP-binding domain-like"/>
    <property type="match status" value="1"/>
</dbReference>
<dbReference type="EMBL" id="RJQC01000001">
    <property type="protein sequence ID" value="RNM31168.1"/>
    <property type="molecule type" value="Genomic_DNA"/>
</dbReference>
<keyword evidence="3" id="KW-1185">Reference proteome</keyword>
<dbReference type="RefSeq" id="WP_128519349.1">
    <property type="nucleotide sequence ID" value="NZ_JALFCT010000066.1"/>
</dbReference>
<dbReference type="AlphaFoldDB" id="A0A3N0I2L3"/>
<evidence type="ECO:0000313" key="2">
    <source>
        <dbReference type="EMBL" id="RNM31168.1"/>
    </source>
</evidence>
<dbReference type="InterPro" id="IPR007302">
    <property type="entry name" value="CP_ATPgrasp"/>
</dbReference>
<comment type="caution">
    <text evidence="2">The sequence shown here is derived from an EMBL/GenBank/DDBJ whole genome shotgun (WGS) entry which is preliminary data.</text>
</comment>
<evidence type="ECO:0000313" key="3">
    <source>
        <dbReference type="Proteomes" id="UP000276568"/>
    </source>
</evidence>
<dbReference type="Proteomes" id="UP000276568">
    <property type="component" value="Unassembled WGS sequence"/>
</dbReference>
<protein>
    <recommendedName>
        <fullName evidence="1">Circularly permuted ATPgrasp domain-containing protein</fullName>
    </recommendedName>
</protein>
<evidence type="ECO:0000259" key="1">
    <source>
        <dbReference type="Pfam" id="PF04174"/>
    </source>
</evidence>
<organism evidence="2 3">
    <name type="scientific">Absicoccus porci</name>
    <dbReference type="NCBI Taxonomy" id="2486576"/>
    <lineage>
        <taxon>Bacteria</taxon>
        <taxon>Bacillati</taxon>
        <taxon>Bacillota</taxon>
        <taxon>Erysipelotrichia</taxon>
        <taxon>Erysipelotrichales</taxon>
        <taxon>Erysipelotrichaceae</taxon>
        <taxon>Absicoccus</taxon>
    </lineage>
</organism>
<gene>
    <name evidence="2" type="ORF">EDX97_00915</name>
</gene>
<dbReference type="OrthoDB" id="9771802at2"/>